<name>A0A380AFL8_9GAMM</name>
<dbReference type="EMBL" id="UGYV01000001">
    <property type="protein sequence ID" value="SUI78565.1"/>
    <property type="molecule type" value="Genomic_DNA"/>
</dbReference>
<keyword evidence="5" id="KW-0285">Flavoprotein</keyword>
<dbReference type="PANTHER" id="PTHR43429">
    <property type="entry name" value="PYRIDINE NUCLEOTIDE-DISULFIDE OXIDOREDUCTASE DOMAIN-CONTAINING"/>
    <property type="match status" value="1"/>
</dbReference>
<reference evidence="11 12" key="1">
    <citation type="submission" date="2018-06" db="EMBL/GenBank/DDBJ databases">
        <authorList>
            <consortium name="Pathogen Informatics"/>
            <person name="Doyle S."/>
        </authorList>
    </citation>
    <scope>NUCLEOTIDE SEQUENCE [LARGE SCALE GENOMIC DNA]</scope>
    <source>
        <strain evidence="11 12">NCTC10736</strain>
    </source>
</reference>
<dbReference type="SUPFAM" id="SSF51905">
    <property type="entry name" value="FAD/NAD(P)-binding domain"/>
    <property type="match status" value="1"/>
</dbReference>
<sequence length="388" mass="41802">MPRPIVIIGSGFAAYQLVKTLRRLNTEKAITLITADSGDEYHKPDLSHVFSRQQMAADLIKLTAAEFAKEQQIDLLNHSEVTHIDKDRKVVFCTQGREVAYEKLVLATGARPFIPKMSGDAINAIHTFNSLSEYQACQANIRSAAKVLVIGAGLVGVELAMDLATAGKQVFLVDPQASLMANLLPEMLSQKLAAVLAKQGVTVQLQTRVSQLQHQDSSIAVSLDNDLHFTCDAVICAAGLIPNSQLAQNAGLEVNKGIIVNEYLQTSDSDIYALGDCAHINGQSMAYLQPALLSANALASTLLNQATAVNFPAMLVKVKTPLLPMQLGGITVSNVHRWRVDIDAQGTCIKALDADEMLLGFIVTEDKMKQAFGLLKQLNSQNTVLAAA</sequence>
<dbReference type="Pfam" id="PF18113">
    <property type="entry name" value="Rbx_binding"/>
    <property type="match status" value="1"/>
</dbReference>
<evidence type="ECO:0000256" key="3">
    <source>
        <dbReference type="ARBA" id="ARBA00006442"/>
    </source>
</evidence>
<dbReference type="PANTHER" id="PTHR43429:SF3">
    <property type="entry name" value="NITRITE REDUCTASE [NAD(P)H]"/>
    <property type="match status" value="1"/>
</dbReference>
<evidence type="ECO:0000256" key="1">
    <source>
        <dbReference type="ARBA" id="ARBA00001974"/>
    </source>
</evidence>
<keyword evidence="8" id="KW-0520">NAD</keyword>
<dbReference type="InterPro" id="IPR041364">
    <property type="entry name" value="Rbx-bd"/>
</dbReference>
<dbReference type="InterPro" id="IPR036188">
    <property type="entry name" value="FAD/NAD-bd_sf"/>
</dbReference>
<dbReference type="RefSeq" id="WP_115406197.1">
    <property type="nucleotide sequence ID" value="NZ_UGYV01000001.1"/>
</dbReference>
<protein>
    <submittedName>
        <fullName evidence="11">Nitric oxide reductase FlRd-NAD(+) reductase</fullName>
        <ecNumber evidence="11">1.18.1.-</ecNumber>
    </submittedName>
</protein>
<keyword evidence="4" id="KW-0963">Cytoplasm</keyword>
<evidence type="ECO:0000313" key="11">
    <source>
        <dbReference type="EMBL" id="SUI78565.1"/>
    </source>
</evidence>
<dbReference type="InterPro" id="IPR050260">
    <property type="entry name" value="FAD-bd_OxRdtase"/>
</dbReference>
<dbReference type="PRINTS" id="PR00411">
    <property type="entry name" value="PNDRDTASEI"/>
</dbReference>
<keyword evidence="7 11" id="KW-0560">Oxidoreductase</keyword>
<gene>
    <name evidence="11" type="primary">norW</name>
    <name evidence="11" type="ORF">NCTC10736_02163</name>
</gene>
<evidence type="ECO:0000259" key="9">
    <source>
        <dbReference type="Pfam" id="PF07992"/>
    </source>
</evidence>
<accession>A0A380AFL8</accession>
<evidence type="ECO:0000256" key="2">
    <source>
        <dbReference type="ARBA" id="ARBA00004496"/>
    </source>
</evidence>
<dbReference type="AlphaFoldDB" id="A0A380AFL8"/>
<evidence type="ECO:0000313" key="12">
    <source>
        <dbReference type="Proteomes" id="UP000255061"/>
    </source>
</evidence>
<feature type="domain" description="FAD/NAD(P)-binding" evidence="9">
    <location>
        <begin position="5"/>
        <end position="282"/>
    </location>
</feature>
<dbReference type="Gene3D" id="3.50.50.60">
    <property type="entry name" value="FAD/NAD(P)-binding domain"/>
    <property type="match status" value="2"/>
</dbReference>
<dbReference type="PRINTS" id="PR00368">
    <property type="entry name" value="FADPNR"/>
</dbReference>
<evidence type="ECO:0000259" key="10">
    <source>
        <dbReference type="Pfam" id="PF18113"/>
    </source>
</evidence>
<dbReference type="GO" id="GO:0016491">
    <property type="term" value="F:oxidoreductase activity"/>
    <property type="evidence" value="ECO:0007669"/>
    <property type="project" value="UniProtKB-KW"/>
</dbReference>
<evidence type="ECO:0000256" key="7">
    <source>
        <dbReference type="ARBA" id="ARBA00023002"/>
    </source>
</evidence>
<comment type="similarity">
    <text evidence="3">Belongs to the FAD-dependent oxidoreductase family.</text>
</comment>
<dbReference type="InterPro" id="IPR023753">
    <property type="entry name" value="FAD/NAD-binding_dom"/>
</dbReference>
<keyword evidence="6" id="KW-0274">FAD</keyword>
<dbReference type="Gene3D" id="3.30.390.120">
    <property type="match status" value="1"/>
</dbReference>
<evidence type="ECO:0000256" key="6">
    <source>
        <dbReference type="ARBA" id="ARBA00022827"/>
    </source>
</evidence>
<dbReference type="Pfam" id="PF07992">
    <property type="entry name" value="Pyr_redox_2"/>
    <property type="match status" value="1"/>
</dbReference>
<comment type="cofactor">
    <cofactor evidence="1">
        <name>FAD</name>
        <dbReference type="ChEBI" id="CHEBI:57692"/>
    </cofactor>
</comment>
<evidence type="ECO:0000256" key="5">
    <source>
        <dbReference type="ARBA" id="ARBA00022630"/>
    </source>
</evidence>
<dbReference type="EC" id="1.18.1.-" evidence="11"/>
<organism evidence="11 12">
    <name type="scientific">Shewanella morhuae</name>
    <dbReference type="NCBI Taxonomy" id="365591"/>
    <lineage>
        <taxon>Bacteria</taxon>
        <taxon>Pseudomonadati</taxon>
        <taxon>Pseudomonadota</taxon>
        <taxon>Gammaproteobacteria</taxon>
        <taxon>Alteromonadales</taxon>
        <taxon>Shewanellaceae</taxon>
        <taxon>Shewanella</taxon>
    </lineage>
</organism>
<comment type="subcellular location">
    <subcellularLocation>
        <location evidence="2">Cytoplasm</location>
    </subcellularLocation>
</comment>
<dbReference type="NCBIfam" id="NF003437">
    <property type="entry name" value="PRK04965.1"/>
    <property type="match status" value="1"/>
</dbReference>
<dbReference type="Proteomes" id="UP000255061">
    <property type="component" value="Unassembled WGS sequence"/>
</dbReference>
<feature type="domain" description="Rubredoxin binding" evidence="10">
    <location>
        <begin position="308"/>
        <end position="378"/>
    </location>
</feature>
<proteinExistence type="inferred from homology"/>
<dbReference type="GO" id="GO:0005737">
    <property type="term" value="C:cytoplasm"/>
    <property type="evidence" value="ECO:0007669"/>
    <property type="project" value="UniProtKB-SubCell"/>
</dbReference>
<evidence type="ECO:0000256" key="8">
    <source>
        <dbReference type="ARBA" id="ARBA00023027"/>
    </source>
</evidence>
<evidence type="ECO:0000256" key="4">
    <source>
        <dbReference type="ARBA" id="ARBA00022490"/>
    </source>
</evidence>